<evidence type="ECO:0000256" key="5">
    <source>
        <dbReference type="ARBA" id="ARBA00022853"/>
    </source>
</evidence>
<dbReference type="PROSITE" id="PS50014">
    <property type="entry name" value="BROMODOMAIN_2"/>
    <property type="match status" value="1"/>
</dbReference>
<dbReference type="Pfam" id="PF00439">
    <property type="entry name" value="Bromodomain"/>
    <property type="match status" value="1"/>
</dbReference>
<feature type="compositionally biased region" description="Basic and acidic residues" evidence="13">
    <location>
        <begin position="9"/>
        <end position="21"/>
    </location>
</feature>
<dbReference type="InterPro" id="IPR036427">
    <property type="entry name" value="Bromodomain-like_sf"/>
</dbReference>
<dbReference type="GO" id="GO:0005634">
    <property type="term" value="C:nucleus"/>
    <property type="evidence" value="ECO:0007669"/>
    <property type="project" value="UniProtKB-SubCell"/>
</dbReference>
<comment type="subcellular location">
    <subcellularLocation>
        <location evidence="1">Nucleus</location>
    </subcellularLocation>
</comment>
<comment type="similarity">
    <text evidence="2">Belongs to the acetyltransferase family. GCN5 subfamily.</text>
</comment>
<evidence type="ECO:0000256" key="7">
    <source>
        <dbReference type="ARBA" id="ARBA00023117"/>
    </source>
</evidence>
<dbReference type="PANTHER" id="PTHR45750:SF3">
    <property type="entry name" value="HISTONE ACETYLTRANSFERASE"/>
    <property type="match status" value="1"/>
</dbReference>
<dbReference type="SMART" id="SM00297">
    <property type="entry name" value="BROMO"/>
    <property type="match status" value="1"/>
</dbReference>
<evidence type="ECO:0000256" key="3">
    <source>
        <dbReference type="ARBA" id="ARBA00013184"/>
    </source>
</evidence>
<proteinExistence type="inferred from homology"/>
<evidence type="ECO:0000313" key="16">
    <source>
        <dbReference type="EMBL" id="ETV74780.1"/>
    </source>
</evidence>
<evidence type="ECO:0000256" key="4">
    <source>
        <dbReference type="ARBA" id="ARBA00022679"/>
    </source>
</evidence>
<dbReference type="SUPFAM" id="SSF55729">
    <property type="entry name" value="Acyl-CoA N-acyltransferases (Nat)"/>
    <property type="match status" value="1"/>
</dbReference>
<dbReference type="GeneID" id="20812850"/>
<sequence length="583" mass="64313">MASTDDGDDVRHDVKENKVDIEGVTPDVSMDERQAEDVDLQGGEDDSGIVGASPDNDNDIDNAPDLPIAIATEVSEEASPRDDKKTSNDVHVDAVNTTATTSDVPIDGDADVVGHPAESPIPLPGAVVEEESTSEPTIESSLAQPPPLRSPNVPSEDGANNHPTSSISTMTPVVPSSSPLKRKRTTDDSIIARPCPIPADYSASINPSGDPDLTSAILSRDEMAKKEEDTGLLEFCVITNDGTPERMVQLMTLKNIFSKQLPKMPKEYIVRLVFDRNHQSMVILKNKKTVVGGICYRPFLANHFGEIAFCAITASEQVKGYGTRLMNHLKEFVKTQHLTHFLTYADNYAIGYFKKQGFSKVVSMARPNWFGYIKDYDGGTLMECQIHPHINYLNITAMVHAQRAMLVDEIQKRSKAAIVYPGLTTFCDARLVNIHAVPGVKEAGWSQTLIRTSRTNRDSSSLKQQLQSMWKSFSNHRSAWPFHEPVDVTVVTDYLEIIQCPIDLSAIQKKIDENAYATKAAFKDDLVLMCENSIAYNSPDTNYYKAAKDLLEFVKKKVVLEPQDGRDKAGYSSAPATKKHLVR</sequence>
<feature type="compositionally biased region" description="Basic and acidic residues" evidence="13">
    <location>
        <begin position="78"/>
        <end position="92"/>
    </location>
</feature>
<dbReference type="GO" id="GO:0000123">
    <property type="term" value="C:histone acetyltransferase complex"/>
    <property type="evidence" value="ECO:0007669"/>
    <property type="project" value="TreeGrafter"/>
</dbReference>
<evidence type="ECO:0000256" key="8">
    <source>
        <dbReference type="ARBA" id="ARBA00023159"/>
    </source>
</evidence>
<dbReference type="PROSITE" id="PS00633">
    <property type="entry name" value="BROMODOMAIN_1"/>
    <property type="match status" value="1"/>
</dbReference>
<evidence type="ECO:0000256" key="10">
    <source>
        <dbReference type="ARBA" id="ARBA00023242"/>
    </source>
</evidence>
<feature type="domain" description="N-acetyltransferase" evidence="15">
    <location>
        <begin position="237"/>
        <end position="387"/>
    </location>
</feature>
<organism evidence="16">
    <name type="scientific">Aphanomyces astaci</name>
    <name type="common">Crayfish plague agent</name>
    <dbReference type="NCBI Taxonomy" id="112090"/>
    <lineage>
        <taxon>Eukaryota</taxon>
        <taxon>Sar</taxon>
        <taxon>Stramenopiles</taxon>
        <taxon>Oomycota</taxon>
        <taxon>Saprolegniomycetes</taxon>
        <taxon>Saprolegniales</taxon>
        <taxon>Verrucalvaceae</taxon>
        <taxon>Aphanomyces</taxon>
    </lineage>
</organism>
<dbReference type="InterPro" id="IPR016181">
    <property type="entry name" value="Acyl_CoA_acyltransferase"/>
</dbReference>
<reference evidence="16" key="1">
    <citation type="submission" date="2013-12" db="EMBL/GenBank/DDBJ databases">
        <title>The Genome Sequence of Aphanomyces astaci APO3.</title>
        <authorList>
            <consortium name="The Broad Institute Genomics Platform"/>
            <person name="Russ C."/>
            <person name="Tyler B."/>
            <person name="van West P."/>
            <person name="Dieguez-Uribeondo J."/>
            <person name="Young S.K."/>
            <person name="Zeng Q."/>
            <person name="Gargeya S."/>
            <person name="Fitzgerald M."/>
            <person name="Abouelleil A."/>
            <person name="Alvarado L."/>
            <person name="Chapman S.B."/>
            <person name="Gainer-Dewar J."/>
            <person name="Goldberg J."/>
            <person name="Griggs A."/>
            <person name="Gujja S."/>
            <person name="Hansen M."/>
            <person name="Howarth C."/>
            <person name="Imamovic A."/>
            <person name="Ireland A."/>
            <person name="Larimer J."/>
            <person name="McCowan C."/>
            <person name="Murphy C."/>
            <person name="Pearson M."/>
            <person name="Poon T.W."/>
            <person name="Priest M."/>
            <person name="Roberts A."/>
            <person name="Saif S."/>
            <person name="Shea T."/>
            <person name="Sykes S."/>
            <person name="Wortman J."/>
            <person name="Nusbaum C."/>
            <person name="Birren B."/>
        </authorList>
    </citation>
    <scope>NUCLEOTIDE SEQUENCE [LARGE SCALE GENOMIC DNA]</scope>
    <source>
        <strain evidence="16">APO3</strain>
    </source>
</reference>
<dbReference type="AlphaFoldDB" id="W4G526"/>
<evidence type="ECO:0000256" key="6">
    <source>
        <dbReference type="ARBA" id="ARBA00023015"/>
    </source>
</evidence>
<dbReference type="VEuPathDB" id="FungiDB:H257_10854"/>
<dbReference type="InterPro" id="IPR037800">
    <property type="entry name" value="GCN5"/>
</dbReference>
<dbReference type="EMBL" id="KI913143">
    <property type="protein sequence ID" value="ETV74780.1"/>
    <property type="molecule type" value="Genomic_DNA"/>
</dbReference>
<dbReference type="FunFam" id="3.40.630.30:FF:000004">
    <property type="entry name" value="Histone acetyltransferase KAT2A"/>
    <property type="match status" value="1"/>
</dbReference>
<evidence type="ECO:0000256" key="11">
    <source>
        <dbReference type="ARBA" id="ARBA00023315"/>
    </source>
</evidence>
<keyword evidence="9" id="KW-0804">Transcription</keyword>
<evidence type="ECO:0000256" key="13">
    <source>
        <dbReference type="SAM" id="MobiDB-lite"/>
    </source>
</evidence>
<dbReference type="Pfam" id="PF00583">
    <property type="entry name" value="Acetyltransf_1"/>
    <property type="match status" value="1"/>
</dbReference>
<evidence type="ECO:0000259" key="14">
    <source>
        <dbReference type="PROSITE" id="PS50014"/>
    </source>
</evidence>
<protein>
    <recommendedName>
        <fullName evidence="3">histone acetyltransferase</fullName>
        <ecNumber evidence="3">2.3.1.48</ecNumber>
    </recommendedName>
</protein>
<keyword evidence="7 12" id="KW-0103">Bromodomain</keyword>
<keyword evidence="11" id="KW-0012">Acyltransferase</keyword>
<evidence type="ECO:0000259" key="15">
    <source>
        <dbReference type="PROSITE" id="PS51186"/>
    </source>
</evidence>
<feature type="compositionally biased region" description="Low complexity" evidence="13">
    <location>
        <begin position="163"/>
        <end position="179"/>
    </location>
</feature>
<evidence type="ECO:0000256" key="12">
    <source>
        <dbReference type="PROSITE-ProRule" id="PRU00035"/>
    </source>
</evidence>
<name>W4G526_APHAT</name>
<dbReference type="InterPro" id="IPR000182">
    <property type="entry name" value="GNAT_dom"/>
</dbReference>
<dbReference type="Gene3D" id="3.40.630.30">
    <property type="match status" value="1"/>
</dbReference>
<dbReference type="GO" id="GO:0010484">
    <property type="term" value="F:histone H3 acetyltransferase activity"/>
    <property type="evidence" value="ECO:0007669"/>
    <property type="project" value="TreeGrafter"/>
</dbReference>
<keyword evidence="6" id="KW-0805">Transcription regulation</keyword>
<dbReference type="EC" id="2.3.1.48" evidence="3"/>
<evidence type="ECO:0000256" key="1">
    <source>
        <dbReference type="ARBA" id="ARBA00004123"/>
    </source>
</evidence>
<dbReference type="InterPro" id="IPR001487">
    <property type="entry name" value="Bromodomain"/>
</dbReference>
<keyword evidence="10" id="KW-0539">Nucleus</keyword>
<dbReference type="InterPro" id="IPR018359">
    <property type="entry name" value="Bromodomain_CS"/>
</dbReference>
<feature type="region of interest" description="Disordered" evidence="13">
    <location>
        <begin position="1"/>
        <end position="193"/>
    </location>
</feature>
<dbReference type="CDD" id="cd04301">
    <property type="entry name" value="NAT_SF"/>
    <property type="match status" value="1"/>
</dbReference>
<keyword evidence="8" id="KW-0010">Activator</keyword>
<dbReference type="OrthoDB" id="1937912at2759"/>
<accession>W4G526</accession>
<dbReference type="Gene3D" id="1.20.920.10">
    <property type="entry name" value="Bromodomain-like"/>
    <property type="match status" value="1"/>
</dbReference>
<feature type="domain" description="Bromo" evidence="14">
    <location>
        <begin position="474"/>
        <end position="544"/>
    </location>
</feature>
<keyword evidence="5" id="KW-0156">Chromatin regulator</keyword>
<dbReference type="RefSeq" id="XP_009835867.1">
    <property type="nucleotide sequence ID" value="XM_009837565.1"/>
</dbReference>
<dbReference type="GO" id="GO:0045944">
    <property type="term" value="P:positive regulation of transcription by RNA polymerase II"/>
    <property type="evidence" value="ECO:0007669"/>
    <property type="project" value="TreeGrafter"/>
</dbReference>
<dbReference type="PRINTS" id="PR00503">
    <property type="entry name" value="BROMODOMAIN"/>
</dbReference>
<evidence type="ECO:0000256" key="9">
    <source>
        <dbReference type="ARBA" id="ARBA00023163"/>
    </source>
</evidence>
<dbReference type="SUPFAM" id="SSF47370">
    <property type="entry name" value="Bromodomain"/>
    <property type="match status" value="1"/>
</dbReference>
<dbReference type="STRING" id="112090.W4G526"/>
<dbReference type="PANTHER" id="PTHR45750">
    <property type="entry name" value="GH11602P"/>
    <property type="match status" value="1"/>
</dbReference>
<dbReference type="PROSITE" id="PS51186">
    <property type="entry name" value="GNAT"/>
    <property type="match status" value="1"/>
</dbReference>
<evidence type="ECO:0000256" key="2">
    <source>
        <dbReference type="ARBA" id="ARBA00008607"/>
    </source>
</evidence>
<keyword evidence="4" id="KW-0808">Transferase</keyword>
<gene>
    <name evidence="16" type="ORF">H257_10854</name>
</gene>
<feature type="compositionally biased region" description="Acidic residues" evidence="13">
    <location>
        <begin position="37"/>
        <end position="47"/>
    </location>
</feature>